<dbReference type="GO" id="GO:0009247">
    <property type="term" value="P:glycolipid biosynthetic process"/>
    <property type="evidence" value="ECO:0007669"/>
    <property type="project" value="InterPro"/>
</dbReference>
<feature type="domain" description="Glycosyl transferase family 28 C-terminal" evidence="10">
    <location>
        <begin position="297"/>
        <end position="414"/>
    </location>
</feature>
<dbReference type="FunFam" id="3.40.50.2000:FF:000111">
    <property type="entry name" value="Monogalactosyldiacylglycerol synthase 3, chloroplastic"/>
    <property type="match status" value="1"/>
</dbReference>
<dbReference type="Pfam" id="PF04101">
    <property type="entry name" value="Glyco_tran_28_C"/>
    <property type="match status" value="1"/>
</dbReference>
<evidence type="ECO:0000256" key="3">
    <source>
        <dbReference type="ARBA" id="ARBA00022528"/>
    </source>
</evidence>
<dbReference type="Gramene" id="TraesSYM6A03G03342790.1">
    <property type="protein sequence ID" value="TraesSYM6A03G03342790.1"/>
    <property type="gene ID" value="TraesSYM6A03G03342790"/>
</dbReference>
<keyword evidence="4" id="KW-0934">Plastid</keyword>
<evidence type="ECO:0000256" key="8">
    <source>
        <dbReference type="ARBA" id="ARBA00023136"/>
    </source>
</evidence>
<dbReference type="EMBL" id="MN882547">
    <property type="protein sequence ID" value="QIZ03424.1"/>
    <property type="molecule type" value="Genomic_DNA"/>
</dbReference>
<evidence type="ECO:0000256" key="6">
    <source>
        <dbReference type="ARBA" id="ARBA00022679"/>
    </source>
</evidence>
<dbReference type="InterPro" id="IPR007235">
    <property type="entry name" value="Glyco_trans_28_C"/>
</dbReference>
<dbReference type="Gramene" id="TraesROB_scaffold_032584_01G000400.1">
    <property type="protein sequence ID" value="TraesROB_scaffold_032584_01G000400.1"/>
    <property type="gene ID" value="TraesROB_scaffold_032584_01G000400"/>
</dbReference>
<evidence type="ECO:0000256" key="5">
    <source>
        <dbReference type="ARBA" id="ARBA00022676"/>
    </source>
</evidence>
<accession>A0A6H1NQE5</accession>
<dbReference type="Gramene" id="TraesNOR6A03G03433830.1">
    <property type="protein sequence ID" value="TraesNOR6A03G03433830.1"/>
    <property type="gene ID" value="TraesNOR6A03G03433830"/>
</dbReference>
<keyword evidence="8" id="KW-0472">Membrane</keyword>
<feature type="domain" description="Diacylglycerol glucosyltransferase N-terminal" evidence="11">
    <location>
        <begin position="100"/>
        <end position="268"/>
    </location>
</feature>
<keyword evidence="6" id="KW-0808">Transferase</keyword>
<name>A0A6H1NQE5_WHEAT</name>
<dbReference type="Gramene" id="TraesARI6A03G03357460.1">
    <property type="protein sequence ID" value="TraesARI6A03G03357460.1"/>
    <property type="gene ID" value="TraesARI6A03G03357460"/>
</dbReference>
<sequence>MEAPTAAPRVRSIRETVLESVAAYHQQQRMRRRFRKSLSYAGELSSAGASTSASLASLAGPEDDDEPFWEEEEGTVELVQLGANRAKNVLVLMSDTGGGHRASAEAIKDAFRIEFGDDYRVFVKDLCKDHAGWPLNNMESSYKFMVKHVQLWKVAFHGTSPRWVHNFYLAALASFYAKKVEAGLKKYKPDIIISVHPLMQHIPLWVLKWQGLQNRVVFATVITDLNTCHPTWFHADVNRCYCPSEEVAKRAELDDLKSSQIRVFGLPIRPSFCRAVLVKDDLRKELELDPDLPAVLLMGGGEGMGPVKKTAKALGDALFDKELGKTIGQLVVICGRNKTLSSSLQALEWKMPIKIRGFETQMEKWMGACDCIITKAGPGTIAEALIRGLPIILNDFIPGQEVGNVPYVVDNGAGVFSKSPKETAELVARWFGPGAEERKRMSENALKLAQPEAVFDIVRDIHELSQEQGVKAQISSSLTSSFFIPSPEASHCPSPIPLV</sequence>
<keyword evidence="3" id="KW-0150">Chloroplast</keyword>
<dbReference type="Gramene" id="TraesCAD_scaffold_025733_01G000200.1">
    <property type="protein sequence ID" value="TraesCAD_scaffold_025733_01G000200.1"/>
    <property type="gene ID" value="TraesCAD_scaffold_025733_01G000200"/>
</dbReference>
<dbReference type="GO" id="GO:0046509">
    <property type="term" value="F:1,2-diacylglycerol 3-beta-galactosyltransferase activity"/>
    <property type="evidence" value="ECO:0007669"/>
    <property type="project" value="UniProtKB-EC"/>
</dbReference>
<evidence type="ECO:0000256" key="1">
    <source>
        <dbReference type="ARBA" id="ARBA00006962"/>
    </source>
</evidence>
<dbReference type="Gramene" id="TraesCLE_scaffold_079258_01G000200.1">
    <property type="protein sequence ID" value="TraesCLE_scaffold_079258_01G000200.1"/>
    <property type="gene ID" value="TraesCLE_scaffold_079258_01G000200"/>
</dbReference>
<dbReference type="Gramene" id="TraesJAG6A03G03392840.1">
    <property type="protein sequence ID" value="TraesJAG6A03G03392840.1"/>
    <property type="gene ID" value="TraesJAG6A03G03392840"/>
</dbReference>
<reference evidence="12" key="1">
    <citation type="submission" date="2019-12" db="EMBL/GenBank/DDBJ databases">
        <title>Molecular cloning and functional characterisation of the galactolipid biosynthetic gene TaMGD in wheat grain.</title>
        <authorList>
            <person name="Du C."/>
            <person name="Gao H."/>
            <person name="Liu S."/>
            <person name="Ma D."/>
            <person name="Feng J."/>
        </authorList>
    </citation>
    <scope>NUCLEOTIDE SEQUENCE</scope>
</reference>
<keyword evidence="7" id="KW-0809">Transit peptide</keyword>
<dbReference type="Gramene" id="TraesMAC6A03G03399130.1">
    <property type="protein sequence ID" value="TraesMAC6A03G03399130.1"/>
    <property type="gene ID" value="TraesMAC6A03G03399130"/>
</dbReference>
<evidence type="ECO:0000259" key="11">
    <source>
        <dbReference type="Pfam" id="PF06925"/>
    </source>
</evidence>
<dbReference type="PANTHER" id="PTHR43025:SF1">
    <property type="entry name" value="MONOGALACTOSYLDIACYLGLYCEROL SYNTHASE 2, CHLOROPLASTIC"/>
    <property type="match status" value="1"/>
</dbReference>
<dbReference type="PANTHER" id="PTHR43025">
    <property type="entry name" value="MONOGALACTOSYLDIACYLGLYCEROL SYNTHASE"/>
    <property type="match status" value="1"/>
</dbReference>
<dbReference type="Gramene" id="TraesPARA_EIv1.0_1979080.1">
    <property type="protein sequence ID" value="TraesPARA_EIv1.0_1979080.1.CDS"/>
    <property type="gene ID" value="TraesPARA_EIv1.0_1979080"/>
</dbReference>
<dbReference type="Pfam" id="PF06925">
    <property type="entry name" value="MGDG_synth"/>
    <property type="match status" value="1"/>
</dbReference>
<evidence type="ECO:0000256" key="4">
    <source>
        <dbReference type="ARBA" id="ARBA00022640"/>
    </source>
</evidence>
<evidence type="ECO:0000256" key="7">
    <source>
        <dbReference type="ARBA" id="ARBA00022946"/>
    </source>
</evidence>
<comment type="similarity">
    <text evidence="1">Belongs to the glycosyltransferase 28 family.</text>
</comment>
<dbReference type="Gene3D" id="3.40.50.2000">
    <property type="entry name" value="Glycogen Phosphorylase B"/>
    <property type="match status" value="1"/>
</dbReference>
<protein>
    <recommendedName>
        <fullName evidence="2">monogalactosyldiacylglycerol synthase</fullName>
        <ecNumber evidence="2">2.4.1.46</ecNumber>
    </recommendedName>
</protein>
<organism evidence="12">
    <name type="scientific">Triticum aestivum</name>
    <name type="common">Wheat</name>
    <dbReference type="NCBI Taxonomy" id="4565"/>
    <lineage>
        <taxon>Eukaryota</taxon>
        <taxon>Viridiplantae</taxon>
        <taxon>Streptophyta</taxon>
        <taxon>Embryophyta</taxon>
        <taxon>Tracheophyta</taxon>
        <taxon>Spermatophyta</taxon>
        <taxon>Magnoliopsida</taxon>
        <taxon>Liliopsida</taxon>
        <taxon>Poales</taxon>
        <taxon>Poaceae</taxon>
        <taxon>BOP clade</taxon>
        <taxon>Pooideae</taxon>
        <taxon>Triticodae</taxon>
        <taxon>Triticeae</taxon>
        <taxon>Triticinae</taxon>
        <taxon>Triticum</taxon>
    </lineage>
</organism>
<evidence type="ECO:0000256" key="2">
    <source>
        <dbReference type="ARBA" id="ARBA00012615"/>
    </source>
</evidence>
<dbReference type="SUPFAM" id="SSF53756">
    <property type="entry name" value="UDP-Glycosyltransferase/glycogen phosphorylase"/>
    <property type="match status" value="1"/>
</dbReference>
<keyword evidence="5" id="KW-0328">Glycosyltransferase</keyword>
<evidence type="ECO:0000313" key="12">
    <source>
        <dbReference type="EMBL" id="QIZ03424.1"/>
    </source>
</evidence>
<dbReference type="AlphaFoldDB" id="A0A6H1NQE5"/>
<dbReference type="InterPro" id="IPR050519">
    <property type="entry name" value="Glycosyltransf_28_UgtP"/>
</dbReference>
<dbReference type="Gramene" id="TraesJUL6A03G03426780.1">
    <property type="protein sequence ID" value="TraesJUL6A03G03426780.1"/>
    <property type="gene ID" value="TraesJUL6A03G03426780"/>
</dbReference>
<proteinExistence type="inferred from homology"/>
<dbReference type="InterPro" id="IPR009695">
    <property type="entry name" value="Diacylglyc_glucosyltr_N"/>
</dbReference>
<dbReference type="Gramene" id="TraesSTA6A03G03390280.1">
    <property type="protein sequence ID" value="TraesSTA6A03G03390280.1"/>
    <property type="gene ID" value="TraesSTA6A03G03390280"/>
</dbReference>
<dbReference type="GO" id="GO:0031969">
    <property type="term" value="C:chloroplast membrane"/>
    <property type="evidence" value="ECO:0007669"/>
    <property type="project" value="UniProtKB-SubCell"/>
</dbReference>
<dbReference type="EC" id="2.4.1.46" evidence="2"/>
<dbReference type="CDD" id="cd17507">
    <property type="entry name" value="GT28_Beta-DGS-like"/>
    <property type="match status" value="1"/>
</dbReference>
<gene>
    <name evidence="12" type="primary">MGD</name>
</gene>
<comment type="subcellular location">
    <subcellularLocation>
        <location evidence="9">Plastid</location>
        <location evidence="9">Chloroplast membrane</location>
    </subcellularLocation>
</comment>
<evidence type="ECO:0000256" key="9">
    <source>
        <dbReference type="ARBA" id="ARBA00046299"/>
    </source>
</evidence>
<evidence type="ECO:0000259" key="10">
    <source>
        <dbReference type="Pfam" id="PF04101"/>
    </source>
</evidence>